<dbReference type="Gene3D" id="3.90.550.10">
    <property type="entry name" value="Spore Coat Polysaccharide Biosynthesis Protein SpsA, Chain A"/>
    <property type="match status" value="1"/>
</dbReference>
<feature type="domain" description="Glycosyltransferase 2-like" evidence="2">
    <location>
        <begin position="6"/>
        <end position="146"/>
    </location>
</feature>
<comment type="caution">
    <text evidence="3">The sequence shown here is derived from an EMBL/GenBank/DDBJ whole genome shotgun (WGS) entry which is preliminary data.</text>
</comment>
<dbReference type="CDD" id="cd02511">
    <property type="entry name" value="Beta4Glucosyltransferase"/>
    <property type="match status" value="1"/>
</dbReference>
<dbReference type="InterPro" id="IPR029044">
    <property type="entry name" value="Nucleotide-diphossugar_trans"/>
</dbReference>
<evidence type="ECO:0000313" key="4">
    <source>
        <dbReference type="Proteomes" id="UP000229641"/>
    </source>
</evidence>
<dbReference type="Proteomes" id="UP000229641">
    <property type="component" value="Unassembled WGS sequence"/>
</dbReference>
<dbReference type="Pfam" id="PF00535">
    <property type="entry name" value="Glycos_transf_2"/>
    <property type="match status" value="1"/>
</dbReference>
<dbReference type="PANTHER" id="PTHR43630:SF2">
    <property type="entry name" value="GLYCOSYLTRANSFERASE"/>
    <property type="match status" value="1"/>
</dbReference>
<proteinExistence type="inferred from homology"/>
<organism evidence="3 4">
    <name type="scientific">Candidatus Ghiorseimicrobium undicola</name>
    <dbReference type="NCBI Taxonomy" id="1974746"/>
    <lineage>
        <taxon>Bacteria</taxon>
        <taxon>Pseudomonadati</taxon>
        <taxon>Candidatus Omnitrophota</taxon>
        <taxon>Candidatus Ghiorseimicrobium</taxon>
    </lineage>
</organism>
<dbReference type="PANTHER" id="PTHR43630">
    <property type="entry name" value="POLY-BETA-1,6-N-ACETYL-D-GLUCOSAMINE SYNTHASE"/>
    <property type="match status" value="1"/>
</dbReference>
<protein>
    <recommendedName>
        <fullName evidence="2">Glycosyltransferase 2-like domain-containing protein</fullName>
    </recommendedName>
</protein>
<sequence length="254" mass="29702">MSAKLTVVILTKDEEDKISRCIESVKWADEVLVIDDESMDRTREIAKGAGARVIVNKSNGNFDNQRNIGIDNASGEWILQMDADEVVTDKLGSKIVEAISSPEDFAAFQFRRKNYFLGHFMRYAEQYHYWLRLFRKENGRYIGADIHEKLKIDGKTGVIEADMEHFAFTSISQFIARQNHYSSFEAQAMFVREGALPEKVIRYNIKIKPLKIFWKNYIKKNGYKDGMHGLIWCVLLAFRHIMIWTKYWEIIKQK</sequence>
<evidence type="ECO:0000313" key="3">
    <source>
        <dbReference type="EMBL" id="PIQ89380.1"/>
    </source>
</evidence>
<dbReference type="InterPro" id="IPR001173">
    <property type="entry name" value="Glyco_trans_2-like"/>
</dbReference>
<name>A0A2H0LY73_9BACT</name>
<dbReference type="SUPFAM" id="SSF53448">
    <property type="entry name" value="Nucleotide-diphospho-sugar transferases"/>
    <property type="match status" value="1"/>
</dbReference>
<dbReference type="EMBL" id="PCWA01000045">
    <property type="protein sequence ID" value="PIQ89380.1"/>
    <property type="molecule type" value="Genomic_DNA"/>
</dbReference>
<dbReference type="AlphaFoldDB" id="A0A2H0LY73"/>
<evidence type="ECO:0000259" key="2">
    <source>
        <dbReference type="Pfam" id="PF00535"/>
    </source>
</evidence>
<comment type="similarity">
    <text evidence="1">Belongs to the glycosyltransferase 2 family. WaaE/KdtX subfamily.</text>
</comment>
<gene>
    <name evidence="3" type="ORF">COV72_03295</name>
</gene>
<reference evidence="3 4" key="1">
    <citation type="submission" date="2017-09" db="EMBL/GenBank/DDBJ databases">
        <title>Depth-based differentiation of microbial function through sediment-hosted aquifers and enrichment of novel symbionts in the deep terrestrial subsurface.</title>
        <authorList>
            <person name="Probst A.J."/>
            <person name="Ladd B."/>
            <person name="Jarett J.K."/>
            <person name="Geller-Mcgrath D.E."/>
            <person name="Sieber C.M."/>
            <person name="Emerson J.B."/>
            <person name="Anantharaman K."/>
            <person name="Thomas B.C."/>
            <person name="Malmstrom R."/>
            <person name="Stieglmeier M."/>
            <person name="Klingl A."/>
            <person name="Woyke T."/>
            <person name="Ryan C.M."/>
            <person name="Banfield J.F."/>
        </authorList>
    </citation>
    <scope>NUCLEOTIDE SEQUENCE [LARGE SCALE GENOMIC DNA]</scope>
    <source>
        <strain evidence="3">CG11_big_fil_rev_8_21_14_0_20_42_13</strain>
    </source>
</reference>
<accession>A0A2H0LY73</accession>
<evidence type="ECO:0000256" key="1">
    <source>
        <dbReference type="ARBA" id="ARBA00038494"/>
    </source>
</evidence>